<keyword evidence="5" id="KW-0235">DNA replication</keyword>
<dbReference type="SMART" id="SM00382">
    <property type="entry name" value="AAA"/>
    <property type="match status" value="1"/>
</dbReference>
<dbReference type="RefSeq" id="WP_192595709.1">
    <property type="nucleotide sequence ID" value="NZ_BAAALJ010000003.1"/>
</dbReference>
<gene>
    <name evidence="14" type="ORF">H4W27_001852</name>
</gene>
<evidence type="ECO:0000256" key="12">
    <source>
        <dbReference type="SAM" id="MobiDB-lite"/>
    </source>
</evidence>
<evidence type="ECO:0000256" key="6">
    <source>
        <dbReference type="ARBA" id="ARBA00022723"/>
    </source>
</evidence>
<evidence type="ECO:0000256" key="7">
    <source>
        <dbReference type="ARBA" id="ARBA00022741"/>
    </source>
</evidence>
<dbReference type="Pfam" id="PF12169">
    <property type="entry name" value="DNA_pol3_gamma3"/>
    <property type="match status" value="1"/>
</dbReference>
<feature type="compositionally biased region" description="Low complexity" evidence="12">
    <location>
        <begin position="395"/>
        <end position="407"/>
    </location>
</feature>
<feature type="compositionally biased region" description="Low complexity" evidence="12">
    <location>
        <begin position="746"/>
        <end position="768"/>
    </location>
</feature>
<evidence type="ECO:0000256" key="11">
    <source>
        <dbReference type="ARBA" id="ARBA00049244"/>
    </source>
</evidence>
<evidence type="ECO:0000256" key="3">
    <source>
        <dbReference type="ARBA" id="ARBA00022679"/>
    </source>
</evidence>
<name>A0ABR9JFN3_9MICC</name>
<feature type="compositionally biased region" description="Acidic residues" evidence="12">
    <location>
        <begin position="648"/>
        <end position="657"/>
    </location>
</feature>
<evidence type="ECO:0000313" key="14">
    <source>
        <dbReference type="EMBL" id="MBE1524734.1"/>
    </source>
</evidence>
<dbReference type="Gene3D" id="1.20.272.10">
    <property type="match status" value="1"/>
</dbReference>
<dbReference type="EMBL" id="JADBED010000001">
    <property type="protein sequence ID" value="MBE1524734.1"/>
    <property type="molecule type" value="Genomic_DNA"/>
</dbReference>
<evidence type="ECO:0000256" key="8">
    <source>
        <dbReference type="ARBA" id="ARBA00022833"/>
    </source>
</evidence>
<keyword evidence="7" id="KW-0547">Nucleotide-binding</keyword>
<evidence type="ECO:0000256" key="5">
    <source>
        <dbReference type="ARBA" id="ARBA00022705"/>
    </source>
</evidence>
<feature type="compositionally biased region" description="Low complexity" evidence="12">
    <location>
        <begin position="803"/>
        <end position="833"/>
    </location>
</feature>
<dbReference type="Pfam" id="PF22608">
    <property type="entry name" value="DNAX_ATPase_lid"/>
    <property type="match status" value="1"/>
</dbReference>
<dbReference type="CDD" id="cd00009">
    <property type="entry name" value="AAA"/>
    <property type="match status" value="1"/>
</dbReference>
<comment type="catalytic activity">
    <reaction evidence="11">
        <text>DNA(n) + a 2'-deoxyribonucleoside 5'-triphosphate = DNA(n+1) + diphosphate</text>
        <dbReference type="Rhea" id="RHEA:22508"/>
        <dbReference type="Rhea" id="RHEA-COMP:17339"/>
        <dbReference type="Rhea" id="RHEA-COMP:17340"/>
        <dbReference type="ChEBI" id="CHEBI:33019"/>
        <dbReference type="ChEBI" id="CHEBI:61560"/>
        <dbReference type="ChEBI" id="CHEBI:173112"/>
        <dbReference type="EC" id="2.7.7.7"/>
    </reaction>
</comment>
<feature type="compositionally biased region" description="Pro residues" evidence="12">
    <location>
        <begin position="661"/>
        <end position="673"/>
    </location>
</feature>
<feature type="region of interest" description="Disordered" evidence="12">
    <location>
        <begin position="599"/>
        <end position="855"/>
    </location>
</feature>
<evidence type="ECO:0000256" key="4">
    <source>
        <dbReference type="ARBA" id="ARBA00022695"/>
    </source>
</evidence>
<dbReference type="InterPro" id="IPR022754">
    <property type="entry name" value="DNA_pol_III_gamma-3"/>
</dbReference>
<organism evidence="14 15">
    <name type="scientific">Nesterenkonia lutea</name>
    <dbReference type="NCBI Taxonomy" id="272919"/>
    <lineage>
        <taxon>Bacteria</taxon>
        <taxon>Bacillati</taxon>
        <taxon>Actinomycetota</taxon>
        <taxon>Actinomycetes</taxon>
        <taxon>Micrococcales</taxon>
        <taxon>Micrococcaceae</taxon>
        <taxon>Nesterenkonia</taxon>
    </lineage>
</organism>
<keyword evidence="10" id="KW-0239">DNA-directed DNA polymerase</keyword>
<evidence type="ECO:0000256" key="1">
    <source>
        <dbReference type="ARBA" id="ARBA00006360"/>
    </source>
</evidence>
<dbReference type="Gene3D" id="1.10.8.60">
    <property type="match status" value="1"/>
</dbReference>
<evidence type="ECO:0000256" key="10">
    <source>
        <dbReference type="ARBA" id="ARBA00022932"/>
    </source>
</evidence>
<feature type="compositionally biased region" description="Acidic residues" evidence="12">
    <location>
        <begin position="838"/>
        <end position="847"/>
    </location>
</feature>
<accession>A0ABR9JFN3</accession>
<comment type="similarity">
    <text evidence="1">Belongs to the DnaX/STICHEL family.</text>
</comment>
<dbReference type="CDD" id="cd18137">
    <property type="entry name" value="HLD_clamp_pol_III_gamma_tau"/>
    <property type="match status" value="1"/>
</dbReference>
<evidence type="ECO:0000256" key="2">
    <source>
        <dbReference type="ARBA" id="ARBA00012417"/>
    </source>
</evidence>
<dbReference type="SUPFAM" id="SSF52540">
    <property type="entry name" value="P-loop containing nucleoside triphosphate hydrolases"/>
    <property type="match status" value="1"/>
</dbReference>
<keyword evidence="15" id="KW-1185">Reference proteome</keyword>
<comment type="caution">
    <text evidence="14">The sequence shown here is derived from an EMBL/GenBank/DDBJ whole genome shotgun (WGS) entry which is preliminary data.</text>
</comment>
<keyword evidence="4 14" id="KW-0548">Nucleotidyltransferase</keyword>
<dbReference type="GO" id="GO:0003887">
    <property type="term" value="F:DNA-directed DNA polymerase activity"/>
    <property type="evidence" value="ECO:0007669"/>
    <property type="project" value="UniProtKB-EC"/>
</dbReference>
<keyword evidence="6" id="KW-0479">Metal-binding</keyword>
<dbReference type="NCBIfam" id="TIGR02397">
    <property type="entry name" value="dnaX_nterm"/>
    <property type="match status" value="1"/>
</dbReference>
<evidence type="ECO:0000313" key="15">
    <source>
        <dbReference type="Proteomes" id="UP000643525"/>
    </source>
</evidence>
<dbReference type="InterPro" id="IPR012763">
    <property type="entry name" value="DNA_pol_III_sug/sutau_N"/>
</dbReference>
<sequence>MSTALYRRYRPDTFAEVIGQEHVTAPLMTALGKDAVSHAYLFSGPRGCGKTTSARILARCLNCAQGPTGTPCGECDSCVDLATGGSGSLDVIEIDAASHGGVDDARDLRERATFAPVRDRYKIFIIDEAHMVTAAGFNALLKIVEEPPEHIKFIFATTEPDKVIGTIRSRTHHYPFRLVPPEPLMDYLHRLCDQESVSVAPGVLPLVIRAGGGSVRDTLSVLDQLIAGSAERGLDYDRATALLGFTHATLLDDVVESVAALDGATAFAVVDRVVQSGQDPRRFVEDLLERLRDLIIVKSVPENPGAILRGIPEDQIRVMQSQAGKLGSAELSRSADITAQALTDMVGATSPRLHLELLMARLLLPHAEQGHASVAARLERVERRLDFSAGAGVTPGAEAESGSSPAPAAEPAPQPRAEPGQQATGEKSVQESGADLSERDSELSPEPSSPAQGSEPGSPGPDTAAPAASGHPTQTDAESSTPSGTQAVAPPASTPTSTPSGTQAAAPSAQPQSSAGVSPAEQMRRAWPDIVDSLKSQSRMLWMLVKGNVSVGDFDGQTLTLDFANEGARSTFANRHGEQALNSAVQDVLGMQVRFTLNSSASSSSASSPGGGGGPKADRRLSPAAAGDARGGEEPPSDDESPAWVQEEPPEPYDPEFYEAPPEPPVEAPSPRPADPEPNEPDHDELDGPDEQDEPDELAAGRTAAAQPGPAETPKPLDARPPVPAFARRASAGPRPSDPSSSPVETSRSAAAGAAPSGSPATGAPSRAAEIRRRLAQRRGEAAPIPTEPPADQAQPAPPPDPGWDSGPPSDYDQTAPPPWTQAQPGAPAAEAAKPPEPEDVASEDDIALEHSGVFGRRAFEKHLGATLLEERRLND</sequence>
<dbReference type="SUPFAM" id="SSF48019">
    <property type="entry name" value="post-AAA+ oligomerization domain-like"/>
    <property type="match status" value="1"/>
</dbReference>
<keyword evidence="9" id="KW-0067">ATP-binding</keyword>
<dbReference type="PANTHER" id="PTHR11669">
    <property type="entry name" value="REPLICATION FACTOR C / DNA POLYMERASE III GAMMA-TAU SUBUNIT"/>
    <property type="match status" value="1"/>
</dbReference>
<dbReference type="EC" id="2.7.7.7" evidence="2"/>
<dbReference type="InterPro" id="IPR050238">
    <property type="entry name" value="DNA_Rep/Repair_Clamp_Loader"/>
</dbReference>
<evidence type="ECO:0000256" key="9">
    <source>
        <dbReference type="ARBA" id="ARBA00022840"/>
    </source>
</evidence>
<dbReference type="InterPro" id="IPR003593">
    <property type="entry name" value="AAA+_ATPase"/>
</dbReference>
<dbReference type="Pfam" id="PF13177">
    <property type="entry name" value="DNA_pol3_delta2"/>
    <property type="match status" value="1"/>
</dbReference>
<keyword evidence="8" id="KW-0862">Zinc</keyword>
<reference evidence="14 15" key="1">
    <citation type="submission" date="2020-10" db="EMBL/GenBank/DDBJ databases">
        <title>Sequencing the genomes of 1000 actinobacteria strains.</title>
        <authorList>
            <person name="Klenk H.-P."/>
        </authorList>
    </citation>
    <scope>NUCLEOTIDE SEQUENCE [LARGE SCALE GENOMIC DNA]</scope>
    <source>
        <strain evidence="14 15">DSM 15666</strain>
    </source>
</reference>
<evidence type="ECO:0000259" key="13">
    <source>
        <dbReference type="SMART" id="SM00382"/>
    </source>
</evidence>
<feature type="compositionally biased region" description="Acidic residues" evidence="12">
    <location>
        <begin position="677"/>
        <end position="697"/>
    </location>
</feature>
<feature type="compositionally biased region" description="Low complexity" evidence="12">
    <location>
        <begin position="485"/>
        <end position="520"/>
    </location>
</feature>
<dbReference type="InterPro" id="IPR008921">
    <property type="entry name" value="DNA_pol3_clamp-load_cplx_C"/>
</dbReference>
<proteinExistence type="inferred from homology"/>
<protein>
    <recommendedName>
        <fullName evidence="2">DNA-directed DNA polymerase</fullName>
        <ecNumber evidence="2">2.7.7.7</ecNumber>
    </recommendedName>
</protein>
<dbReference type="InterPro" id="IPR027417">
    <property type="entry name" value="P-loop_NTPase"/>
</dbReference>
<feature type="compositionally biased region" description="Polar residues" evidence="12">
    <location>
        <begin position="471"/>
        <end position="484"/>
    </location>
</feature>
<dbReference type="PANTHER" id="PTHR11669:SF0">
    <property type="entry name" value="PROTEIN STICHEL-LIKE 2"/>
    <property type="match status" value="1"/>
</dbReference>
<keyword evidence="3 14" id="KW-0808">Transferase</keyword>
<dbReference type="NCBIfam" id="NF005846">
    <property type="entry name" value="PRK07764.1-6"/>
    <property type="match status" value="1"/>
</dbReference>
<feature type="compositionally biased region" description="Low complexity" evidence="12">
    <location>
        <begin position="599"/>
        <end position="608"/>
    </location>
</feature>
<feature type="compositionally biased region" description="Basic and acidic residues" evidence="12">
    <location>
        <begin position="769"/>
        <end position="781"/>
    </location>
</feature>
<dbReference type="Proteomes" id="UP000643525">
    <property type="component" value="Unassembled WGS sequence"/>
</dbReference>
<dbReference type="Gene3D" id="3.40.50.300">
    <property type="entry name" value="P-loop containing nucleotide triphosphate hydrolases"/>
    <property type="match status" value="1"/>
</dbReference>
<dbReference type="InterPro" id="IPR045085">
    <property type="entry name" value="HLD_clamp_pol_III_gamma_tau"/>
</dbReference>
<feature type="region of interest" description="Disordered" evidence="12">
    <location>
        <begin position="389"/>
        <end position="524"/>
    </location>
</feature>
<feature type="domain" description="AAA+ ATPase" evidence="13">
    <location>
        <begin position="36"/>
        <end position="184"/>
    </location>
</feature>